<dbReference type="EMBL" id="JH600070">
    <property type="protein sequence ID" value="EIJ41453.1"/>
    <property type="molecule type" value="Genomic_DNA"/>
</dbReference>
<feature type="signal peptide" evidence="2">
    <location>
        <begin position="1"/>
        <end position="27"/>
    </location>
</feature>
<gene>
    <name evidence="3" type="ORF">BegalDRAFT_0535</name>
</gene>
<name>I3CCW0_9GAMM</name>
<keyword evidence="2" id="KW-0732">Signal</keyword>
<dbReference type="HOGENOM" id="CLU_1281092_0_0_6"/>
<sequence>MLTREKIMRLLTLLLITLFASLSQAWADTETTTNGNPVEQQIIQLEQRLTELTTHLEQLNQIVNSQIMEELQQLRVDVETLKNQPLEKSAEKPQPATEKEATVLILKGWSYRPEKIKFNNYYAIDVELTNHAGKDILEFDARLNFRDTLGGYLYSINLSRNLNIPAGATRIDQGSRENNRLIGEEHQMRKIQSQDIVVQLVVRRIVFADGSIQRF</sequence>
<dbReference type="STRING" id="395493.BegalDRAFT_0535"/>
<organism evidence="3 4">
    <name type="scientific">Beggiatoa alba B18LD</name>
    <dbReference type="NCBI Taxonomy" id="395493"/>
    <lineage>
        <taxon>Bacteria</taxon>
        <taxon>Pseudomonadati</taxon>
        <taxon>Pseudomonadota</taxon>
        <taxon>Gammaproteobacteria</taxon>
        <taxon>Thiotrichales</taxon>
        <taxon>Thiotrichaceae</taxon>
        <taxon>Beggiatoa</taxon>
    </lineage>
</organism>
<keyword evidence="1" id="KW-0175">Coiled coil</keyword>
<feature type="coiled-coil region" evidence="1">
    <location>
        <begin position="42"/>
        <end position="84"/>
    </location>
</feature>
<evidence type="ECO:0000313" key="3">
    <source>
        <dbReference type="EMBL" id="EIJ41453.1"/>
    </source>
</evidence>
<dbReference type="Proteomes" id="UP000005744">
    <property type="component" value="Unassembled WGS sequence"/>
</dbReference>
<dbReference type="AlphaFoldDB" id="I3CCW0"/>
<accession>I3CCW0</accession>
<proteinExistence type="predicted"/>
<keyword evidence="4" id="KW-1185">Reference proteome</keyword>
<protein>
    <submittedName>
        <fullName evidence="3">Uncharacterized protein</fullName>
    </submittedName>
</protein>
<evidence type="ECO:0000313" key="4">
    <source>
        <dbReference type="Proteomes" id="UP000005744"/>
    </source>
</evidence>
<evidence type="ECO:0000256" key="1">
    <source>
        <dbReference type="SAM" id="Coils"/>
    </source>
</evidence>
<reference evidence="3 4" key="1">
    <citation type="submission" date="2011-11" db="EMBL/GenBank/DDBJ databases">
        <title>Improved High-Quality Draft sequence of Beggiatoa alba B18lD.</title>
        <authorList>
            <consortium name="US DOE Joint Genome Institute"/>
            <person name="Lucas S."/>
            <person name="Han J."/>
            <person name="Lapidus A."/>
            <person name="Cheng J.-F."/>
            <person name="Goodwin L."/>
            <person name="Pitluck S."/>
            <person name="Peters L."/>
            <person name="Mikhailova N."/>
            <person name="Held B."/>
            <person name="Detter J.C."/>
            <person name="Han C."/>
            <person name="Tapia R."/>
            <person name="Land M."/>
            <person name="Hauser L."/>
            <person name="Kyrpides N."/>
            <person name="Ivanova N."/>
            <person name="Pagani I."/>
            <person name="Samuel K."/>
            <person name="Teske A."/>
            <person name="Mueller J."/>
            <person name="Woyke T."/>
        </authorList>
    </citation>
    <scope>NUCLEOTIDE SEQUENCE [LARGE SCALE GENOMIC DNA]</scope>
    <source>
        <strain evidence="3 4">B18LD</strain>
    </source>
</reference>
<feature type="chain" id="PRO_5003668632" evidence="2">
    <location>
        <begin position="28"/>
        <end position="215"/>
    </location>
</feature>
<evidence type="ECO:0000256" key="2">
    <source>
        <dbReference type="SAM" id="SignalP"/>
    </source>
</evidence>